<dbReference type="SUPFAM" id="SSF50978">
    <property type="entry name" value="WD40 repeat-like"/>
    <property type="match status" value="1"/>
</dbReference>
<evidence type="ECO:0000256" key="2">
    <source>
        <dbReference type="ARBA" id="ARBA00017947"/>
    </source>
</evidence>
<comment type="similarity">
    <text evidence="1">Belongs to the VPS16 family.</text>
</comment>
<dbReference type="InterPro" id="IPR006925">
    <property type="entry name" value="Vps16_C"/>
</dbReference>
<dbReference type="STRING" id="195883.A0A482XIQ9"/>
<dbReference type="GO" id="GO:0016197">
    <property type="term" value="P:endosomal transport"/>
    <property type="evidence" value="ECO:0007669"/>
    <property type="project" value="TreeGrafter"/>
</dbReference>
<dbReference type="GO" id="GO:0006886">
    <property type="term" value="P:intracellular protein transport"/>
    <property type="evidence" value="ECO:0007669"/>
    <property type="project" value="InterPro"/>
</dbReference>
<feature type="domain" description="Vps16 N-terminal" evidence="4">
    <location>
        <begin position="134"/>
        <end position="329"/>
    </location>
</feature>
<feature type="domain" description="Vps16 C-terminal" evidence="3">
    <location>
        <begin position="424"/>
        <end position="545"/>
    </location>
</feature>
<accession>A0A482XIQ9</accession>
<dbReference type="FunCoup" id="A0A482XIQ9">
    <property type="interactions" value="2579"/>
</dbReference>
<evidence type="ECO:0000259" key="3">
    <source>
        <dbReference type="Pfam" id="PF04840"/>
    </source>
</evidence>
<dbReference type="GO" id="GO:0042144">
    <property type="term" value="P:vacuole fusion, non-autophagic"/>
    <property type="evidence" value="ECO:0007669"/>
    <property type="project" value="TreeGrafter"/>
</dbReference>
<dbReference type="Proteomes" id="UP000291343">
    <property type="component" value="Unassembled WGS sequence"/>
</dbReference>
<feature type="domain" description="Vps16 C-terminal" evidence="3">
    <location>
        <begin position="561"/>
        <end position="653"/>
    </location>
</feature>
<protein>
    <recommendedName>
        <fullName evidence="2">Vacuolar protein sorting-associated protein 16 homolog</fullName>
    </recommendedName>
</protein>
<dbReference type="GO" id="GO:0030897">
    <property type="term" value="C:HOPS complex"/>
    <property type="evidence" value="ECO:0007669"/>
    <property type="project" value="TreeGrafter"/>
</dbReference>
<organism evidence="5 6">
    <name type="scientific">Laodelphax striatellus</name>
    <name type="common">Small brown planthopper</name>
    <name type="synonym">Delphax striatella</name>
    <dbReference type="NCBI Taxonomy" id="195883"/>
    <lineage>
        <taxon>Eukaryota</taxon>
        <taxon>Metazoa</taxon>
        <taxon>Ecdysozoa</taxon>
        <taxon>Arthropoda</taxon>
        <taxon>Hexapoda</taxon>
        <taxon>Insecta</taxon>
        <taxon>Pterygota</taxon>
        <taxon>Neoptera</taxon>
        <taxon>Paraneoptera</taxon>
        <taxon>Hemiptera</taxon>
        <taxon>Auchenorrhyncha</taxon>
        <taxon>Fulgoroidea</taxon>
        <taxon>Delphacidae</taxon>
        <taxon>Criomorphinae</taxon>
        <taxon>Laodelphax</taxon>
    </lineage>
</organism>
<feature type="domain" description="Vps16 N-terminal" evidence="4">
    <location>
        <begin position="9"/>
        <end position="120"/>
    </location>
</feature>
<dbReference type="InParanoid" id="A0A482XIQ9"/>
<evidence type="ECO:0000259" key="4">
    <source>
        <dbReference type="Pfam" id="PF04841"/>
    </source>
</evidence>
<dbReference type="Pfam" id="PF04840">
    <property type="entry name" value="Vps16_C"/>
    <property type="match status" value="2"/>
</dbReference>
<name>A0A482XIQ9_LAOST</name>
<dbReference type="EMBL" id="QKKF02008413">
    <property type="protein sequence ID" value="RZF45723.1"/>
    <property type="molecule type" value="Genomic_DNA"/>
</dbReference>
<dbReference type="GO" id="GO:0005768">
    <property type="term" value="C:endosome"/>
    <property type="evidence" value="ECO:0007669"/>
    <property type="project" value="TreeGrafter"/>
</dbReference>
<dbReference type="GO" id="GO:0003779">
    <property type="term" value="F:actin binding"/>
    <property type="evidence" value="ECO:0007669"/>
    <property type="project" value="TreeGrafter"/>
</dbReference>
<comment type="caution">
    <text evidence="5">The sequence shown here is derived from an EMBL/GenBank/DDBJ whole genome shotgun (WGS) entry which is preliminary data.</text>
</comment>
<evidence type="ECO:0000256" key="1">
    <source>
        <dbReference type="ARBA" id="ARBA00009250"/>
    </source>
</evidence>
<proteinExistence type="inferred from homology"/>
<dbReference type="PIRSF" id="PIRSF007949">
    <property type="entry name" value="VPS16"/>
    <property type="match status" value="1"/>
</dbReference>
<dbReference type="PANTHER" id="PTHR12811:SF0">
    <property type="entry name" value="VACUOLAR PROTEIN SORTING-ASSOCIATED PROTEIN 16 HOMOLOG"/>
    <property type="match status" value="1"/>
</dbReference>
<dbReference type="GO" id="GO:0005765">
    <property type="term" value="C:lysosomal membrane"/>
    <property type="evidence" value="ECO:0007669"/>
    <property type="project" value="TreeGrafter"/>
</dbReference>
<dbReference type="InterPro" id="IPR036322">
    <property type="entry name" value="WD40_repeat_dom_sf"/>
</dbReference>
<dbReference type="AlphaFoldDB" id="A0A482XIQ9"/>
<reference evidence="5 6" key="1">
    <citation type="journal article" date="2017" name="Gigascience">
        <title>Genome sequence of the small brown planthopper, Laodelphax striatellus.</title>
        <authorList>
            <person name="Zhu J."/>
            <person name="Jiang F."/>
            <person name="Wang X."/>
            <person name="Yang P."/>
            <person name="Bao Y."/>
            <person name="Zhao W."/>
            <person name="Wang W."/>
            <person name="Lu H."/>
            <person name="Wang Q."/>
            <person name="Cui N."/>
            <person name="Li J."/>
            <person name="Chen X."/>
            <person name="Luo L."/>
            <person name="Yu J."/>
            <person name="Kang L."/>
            <person name="Cui F."/>
        </authorList>
    </citation>
    <scope>NUCLEOTIDE SEQUENCE [LARGE SCALE GENOMIC DNA]</scope>
    <source>
        <strain evidence="5">Lst14</strain>
    </source>
</reference>
<dbReference type="SMR" id="A0A482XIQ9"/>
<sequence length="662" mass="76009">MEWQRDPDVNLDRVILTTSKYGGPIAVMRDPSKIVKVQSTGKPVISIYSSSGCLISSFKWNSGHLVKIGWSSIEELLCIQDDGNVLIYDMFSNYQHTFRMGQEAQDSKVIEARIFTSGMGKLEAQDSKHIDLGDDTSLIVAMAVSEPQRKLAVMTNSGMVWIGGSDLHHCYRLFDTHNKTPPKELVWCGEDAVAIYRDSNVEIIDEKEDPLNFYFEIPIKLVQELDCVRIVSQYSHEILQKVPFVVQEIFRINGTGPGAYLLEASKQFKKRSYRADEYIHLVKPKLVKAVDQCITAAGHEFTAEGQKMLMKAAQYGKCFLAEFNPSPYVEMCRMLRVLNAVRDVKIGIPVTCNQLKVIGIQKLLDMLLIRRQYFLAIHIAKHLRLPDSSRILMHWAYYKVQQSQLDREEIASEIAVKIMQNPGVSFSEIAMKAADCGKTQLAIKLLDHEKRASLQVPLLLRLGQEQVALQKAVESGNTDLVYTVLLHLRENMPLAKFQMVIRKFALAQALYLKYCREHNRETLRDVYTQEDDHNALAACSIYECYDSKVAHLFVNEILCVHRYWWLRIECLCELEQWEELEKFSKSKKSPIGYEPFIDACLECGKQLEAQKYMPRVKEELKVKYFCKLGMFDEALQYAIEKRDPDAKKYVQAQKQLADKLPR</sequence>
<dbReference type="Pfam" id="PF04841">
    <property type="entry name" value="Vps16_N"/>
    <property type="match status" value="2"/>
</dbReference>
<gene>
    <name evidence="5" type="ORF">LSTR_LSTR005018</name>
</gene>
<dbReference type="InterPro" id="IPR016534">
    <property type="entry name" value="VPS16"/>
</dbReference>
<keyword evidence="6" id="KW-1185">Reference proteome</keyword>
<dbReference type="PANTHER" id="PTHR12811">
    <property type="entry name" value="VACUOLAR PROTEIN SORTING VPS16"/>
    <property type="match status" value="1"/>
</dbReference>
<dbReference type="OrthoDB" id="1792at2759"/>
<dbReference type="InterPro" id="IPR006926">
    <property type="entry name" value="Vps16_N"/>
</dbReference>
<evidence type="ECO:0000313" key="5">
    <source>
        <dbReference type="EMBL" id="RZF45723.1"/>
    </source>
</evidence>
<evidence type="ECO:0000313" key="6">
    <source>
        <dbReference type="Proteomes" id="UP000291343"/>
    </source>
</evidence>